<organism evidence="1 2">
    <name type="scientific">Clostridium chromiireducens</name>
    <dbReference type="NCBI Taxonomy" id="225345"/>
    <lineage>
        <taxon>Bacteria</taxon>
        <taxon>Bacillati</taxon>
        <taxon>Bacillota</taxon>
        <taxon>Clostridia</taxon>
        <taxon>Eubacteriales</taxon>
        <taxon>Clostridiaceae</taxon>
        <taxon>Clostridium</taxon>
    </lineage>
</organism>
<dbReference type="AlphaFoldDB" id="A0A1V4J1J7"/>
<keyword evidence="2" id="KW-1185">Reference proteome</keyword>
<evidence type="ECO:0008006" key="3">
    <source>
        <dbReference type="Google" id="ProtNLM"/>
    </source>
</evidence>
<dbReference type="Gene3D" id="3.30.1490.410">
    <property type="entry name" value="Uncharacterised protein PF16224, DUF4883"/>
    <property type="match status" value="1"/>
</dbReference>
<dbReference type="STRING" id="225345.CLCHR_02510"/>
<gene>
    <name evidence="1" type="ORF">CLCHR_02510</name>
</gene>
<accession>A0A1V4J1J7</accession>
<dbReference type="CDD" id="cd15786">
    <property type="entry name" value="CPF_1278_like"/>
    <property type="match status" value="1"/>
</dbReference>
<dbReference type="RefSeq" id="WP_079437841.1">
    <property type="nucleotide sequence ID" value="NZ_MZGT01000003.1"/>
</dbReference>
<reference evidence="1 2" key="1">
    <citation type="submission" date="2017-03" db="EMBL/GenBank/DDBJ databases">
        <title>Genome sequence of Clostridium chromiireducens DSM 23318.</title>
        <authorList>
            <person name="Poehlein A."/>
            <person name="Daniel R."/>
        </authorList>
    </citation>
    <scope>NUCLEOTIDE SEQUENCE [LARGE SCALE GENOMIC DNA]</scope>
    <source>
        <strain evidence="1 2">DSM 23318</strain>
    </source>
</reference>
<dbReference type="OrthoDB" id="1937023at2"/>
<dbReference type="Proteomes" id="UP000191056">
    <property type="component" value="Unassembled WGS sequence"/>
</dbReference>
<proteinExistence type="predicted"/>
<protein>
    <recommendedName>
        <fullName evidence="3">DUF4883 family protein</fullName>
    </recommendedName>
</protein>
<dbReference type="Pfam" id="PF16224">
    <property type="entry name" value="DUF4883"/>
    <property type="match status" value="1"/>
</dbReference>
<dbReference type="PROSITE" id="PS51257">
    <property type="entry name" value="PROKAR_LIPOPROTEIN"/>
    <property type="match status" value="1"/>
</dbReference>
<dbReference type="EMBL" id="MZGT01000003">
    <property type="protein sequence ID" value="OPJ65895.1"/>
    <property type="molecule type" value="Genomic_DNA"/>
</dbReference>
<evidence type="ECO:0000313" key="2">
    <source>
        <dbReference type="Proteomes" id="UP000191056"/>
    </source>
</evidence>
<sequence length="160" mass="18932">MKKLHYIFIVLFLFSTISGCSLQDPKYINLSVKPNNHYYIDEIRNKILNNEKFTLYVFDTNLYKEIDVPSDENIIMEDFISSLTSDNYSDEAADKKEPYRIKLIFDDKKQYLMKVFDDCLISVSPWDGNFKEDIVSIKNLPLRYNLFDFCNHIANEPLTK</sequence>
<name>A0A1V4J1J7_9CLOT</name>
<comment type="caution">
    <text evidence="1">The sequence shown here is derived from an EMBL/GenBank/DDBJ whole genome shotgun (WGS) entry which is preliminary data.</text>
</comment>
<evidence type="ECO:0000313" key="1">
    <source>
        <dbReference type="EMBL" id="OPJ65895.1"/>
    </source>
</evidence>
<dbReference type="InterPro" id="IPR032619">
    <property type="entry name" value="DUF4883"/>
</dbReference>